<name>A0ABN8UAG2_9BACL</name>
<evidence type="ECO:0000256" key="1">
    <source>
        <dbReference type="SAM" id="Phobius"/>
    </source>
</evidence>
<evidence type="ECO:0000313" key="3">
    <source>
        <dbReference type="Proteomes" id="UP001154322"/>
    </source>
</evidence>
<proteinExistence type="predicted"/>
<keyword evidence="1" id="KW-0812">Transmembrane</keyword>
<keyword evidence="1" id="KW-0472">Membrane</keyword>
<dbReference type="EMBL" id="CALYLO010000009">
    <property type="protein sequence ID" value="CAH8248124.1"/>
    <property type="molecule type" value="Genomic_DNA"/>
</dbReference>
<feature type="transmembrane region" description="Helical" evidence="1">
    <location>
        <begin position="51"/>
        <end position="71"/>
    </location>
</feature>
<sequence length="98" mass="10285">MDSPRGGKITKWLYTGSDLSDFKMYANNVAAARSAIDIAASTLVAEGVVTVLSGAAILGLIGSVPLALTIYENSNNGNEAMRNAYNLLERADGYQPSS</sequence>
<accession>A0ABN8UAG2</accession>
<reference evidence="2" key="1">
    <citation type="submission" date="2022-06" db="EMBL/GenBank/DDBJ databases">
        <authorList>
            <person name="Dietemann V."/>
            <person name="Ory F."/>
            <person name="Dainat B."/>
            <person name="Oberhansli S."/>
        </authorList>
    </citation>
    <scope>NUCLEOTIDE SEQUENCE</scope>
    <source>
        <strain evidence="2">Ena-SAMPLE-TAB-26-04-2022-14:26:32:270-5432</strain>
    </source>
</reference>
<comment type="caution">
    <text evidence="2">The sequence shown here is derived from an EMBL/GenBank/DDBJ whole genome shotgun (WGS) entry which is preliminary data.</text>
</comment>
<dbReference type="Proteomes" id="UP001154322">
    <property type="component" value="Unassembled WGS sequence"/>
</dbReference>
<keyword evidence="1" id="KW-1133">Transmembrane helix</keyword>
<evidence type="ECO:0000313" key="2">
    <source>
        <dbReference type="EMBL" id="CAH8248124.1"/>
    </source>
</evidence>
<organism evidence="2 3">
    <name type="scientific">Paenibacillus melissococcoides</name>
    <dbReference type="NCBI Taxonomy" id="2912268"/>
    <lineage>
        <taxon>Bacteria</taxon>
        <taxon>Bacillati</taxon>
        <taxon>Bacillota</taxon>
        <taxon>Bacilli</taxon>
        <taxon>Bacillales</taxon>
        <taxon>Paenibacillaceae</taxon>
        <taxon>Paenibacillus</taxon>
    </lineage>
</organism>
<keyword evidence="3" id="KW-1185">Reference proteome</keyword>
<gene>
    <name evidence="2" type="ORF">WJ0W_005379</name>
</gene>
<protein>
    <submittedName>
        <fullName evidence="2">Uncharacterized protein</fullName>
    </submittedName>
</protein>